<dbReference type="Gene3D" id="1.20.58.390">
    <property type="entry name" value="Neurotransmitter-gated ion-channel transmembrane domain"/>
    <property type="match status" value="1"/>
</dbReference>
<reference evidence="5" key="1">
    <citation type="journal article" date="2019" name="Plant J.">
        <title>Chlorella vulgaris genome assembly and annotation reveals the molecular basis for metabolic acclimation to high light conditions.</title>
        <authorList>
            <person name="Cecchin M."/>
            <person name="Marcolungo L."/>
            <person name="Rossato M."/>
            <person name="Girolomoni L."/>
            <person name="Cosentino E."/>
            <person name="Cuine S."/>
            <person name="Li-Beisson Y."/>
            <person name="Delledonne M."/>
            <person name="Ballottari M."/>
        </authorList>
    </citation>
    <scope>NUCLEOTIDE SEQUENCE</scope>
    <source>
        <strain evidence="5">211/11P</strain>
    </source>
</reference>
<dbReference type="Proteomes" id="UP001055712">
    <property type="component" value="Unassembled WGS sequence"/>
</dbReference>
<feature type="signal peptide" evidence="4">
    <location>
        <begin position="1"/>
        <end position="20"/>
    </location>
</feature>
<dbReference type="PROSITE" id="PS51257">
    <property type="entry name" value="PROKAR_LIPOPROTEIN"/>
    <property type="match status" value="1"/>
</dbReference>
<dbReference type="SUPFAM" id="SSF90112">
    <property type="entry name" value="Neurotransmitter-gated ion-channel transmembrane pore"/>
    <property type="match status" value="1"/>
</dbReference>
<dbReference type="Gene3D" id="2.70.170.10">
    <property type="entry name" value="Neurotransmitter-gated ion-channel ligand-binding domain"/>
    <property type="match status" value="1"/>
</dbReference>
<feature type="region of interest" description="Disordered" evidence="2">
    <location>
        <begin position="451"/>
        <end position="476"/>
    </location>
</feature>
<reference evidence="5" key="2">
    <citation type="submission" date="2020-11" db="EMBL/GenBank/DDBJ databases">
        <authorList>
            <person name="Cecchin M."/>
            <person name="Marcolungo L."/>
            <person name="Rossato M."/>
            <person name="Girolomoni L."/>
            <person name="Cosentino E."/>
            <person name="Cuine S."/>
            <person name="Li-Beisson Y."/>
            <person name="Delledonne M."/>
            <person name="Ballottari M."/>
        </authorList>
    </citation>
    <scope>NUCLEOTIDE SEQUENCE</scope>
    <source>
        <strain evidence="5">211/11P</strain>
        <tissue evidence="5">Whole cell</tissue>
    </source>
</reference>
<organism evidence="5 6">
    <name type="scientific">Chlorella vulgaris</name>
    <name type="common">Green alga</name>
    <dbReference type="NCBI Taxonomy" id="3077"/>
    <lineage>
        <taxon>Eukaryota</taxon>
        <taxon>Viridiplantae</taxon>
        <taxon>Chlorophyta</taxon>
        <taxon>core chlorophytes</taxon>
        <taxon>Trebouxiophyceae</taxon>
        <taxon>Chlorellales</taxon>
        <taxon>Chlorellaceae</taxon>
        <taxon>Chlorella clade</taxon>
        <taxon>Chlorella</taxon>
    </lineage>
</organism>
<feature type="chain" id="PRO_5039533411" evidence="4">
    <location>
        <begin position="21"/>
        <end position="605"/>
    </location>
</feature>
<dbReference type="InterPro" id="IPR036719">
    <property type="entry name" value="Neuro-gated_channel_TM_sf"/>
</dbReference>
<dbReference type="InterPro" id="IPR036734">
    <property type="entry name" value="Neur_chan_lig-bd_sf"/>
</dbReference>
<keyword evidence="4" id="KW-0732">Signal</keyword>
<evidence type="ECO:0000313" key="6">
    <source>
        <dbReference type="Proteomes" id="UP001055712"/>
    </source>
</evidence>
<dbReference type="GO" id="GO:0005230">
    <property type="term" value="F:extracellular ligand-gated monoatomic ion channel activity"/>
    <property type="evidence" value="ECO:0007669"/>
    <property type="project" value="InterPro"/>
</dbReference>
<dbReference type="GO" id="GO:0016020">
    <property type="term" value="C:membrane"/>
    <property type="evidence" value="ECO:0007669"/>
    <property type="project" value="UniProtKB-SubCell"/>
</dbReference>
<evidence type="ECO:0000256" key="2">
    <source>
        <dbReference type="SAM" id="MobiDB-lite"/>
    </source>
</evidence>
<keyword evidence="6" id="KW-1185">Reference proteome</keyword>
<protein>
    <submittedName>
        <fullName evidence="5">Uncharacterized protein</fullName>
    </submittedName>
</protein>
<evidence type="ECO:0000256" key="3">
    <source>
        <dbReference type="SAM" id="Phobius"/>
    </source>
</evidence>
<comment type="subcellular location">
    <subcellularLocation>
        <location evidence="1">Membrane</location>
        <topology evidence="1">Multi-pass membrane protein</topology>
    </subcellularLocation>
</comment>
<feature type="transmembrane region" description="Helical" evidence="3">
    <location>
        <begin position="367"/>
        <end position="391"/>
    </location>
</feature>
<comment type="caution">
    <text evidence="5">The sequence shown here is derived from an EMBL/GenBank/DDBJ whole genome shotgun (WGS) entry which is preliminary data.</text>
</comment>
<evidence type="ECO:0000256" key="4">
    <source>
        <dbReference type="SAM" id="SignalP"/>
    </source>
</evidence>
<dbReference type="EMBL" id="SIDB01000012">
    <property type="protein sequence ID" value="KAI3424750.1"/>
    <property type="molecule type" value="Genomic_DNA"/>
</dbReference>
<accession>A0A9D4YT97</accession>
<dbReference type="InterPro" id="IPR038050">
    <property type="entry name" value="Neuro_actylchol_rec"/>
</dbReference>
<name>A0A9D4YT97_CHLVU</name>
<evidence type="ECO:0000256" key="1">
    <source>
        <dbReference type="ARBA" id="ARBA00004141"/>
    </source>
</evidence>
<proteinExistence type="predicted"/>
<keyword evidence="3" id="KW-0472">Membrane</keyword>
<feature type="transmembrane region" description="Helical" evidence="3">
    <location>
        <begin position="302"/>
        <end position="322"/>
    </location>
</feature>
<feature type="transmembrane region" description="Helical" evidence="3">
    <location>
        <begin position="563"/>
        <end position="586"/>
    </location>
</feature>
<gene>
    <name evidence="5" type="ORF">D9Q98_008139</name>
</gene>
<evidence type="ECO:0000313" key="5">
    <source>
        <dbReference type="EMBL" id="KAI3424750.1"/>
    </source>
</evidence>
<dbReference type="OrthoDB" id="2016799at2759"/>
<keyword evidence="3" id="KW-0812">Transmembrane</keyword>
<dbReference type="AlphaFoldDB" id="A0A9D4YT97"/>
<sequence length="605" mass="66909">MRVPPAPLLLLLLLASGCSAFNDNNEDSSPLKGYGTPGPNTTEIYVSAYLDRLLNVNDKAYQFESIMYFYLSWTDPEARVLMEETTLRMRNPNDSYTCTQPCSSHATNTRCCDGIYLPGFYFKNAYGYSGISYDTYFPGPTSVLREVRVQGTYYQAMNFGSFPFDSFDLLTELRFKDTTRDINVSSYGFDSMRPVHERMRIIPSSGSKKLFNLGAGDDANDWQVVNMCLSTYNLSMFDGTKEADRYSAIGDPVPLWPNLDALLAGGGGGFAAVGAPANRLLREADPIVAIYLTVKRFGRSGWMDGILPVLVVYLLGLFVFVLDFEDEAHLYNRLQLVVTLFLSLTAVQFVLVDKVPTSSYMTPMQQLVLATYVFLCCVSLESILLHCYVAASKKFIWTALSATVLLPYWLISQAVRLIHRQGRALMRRPDPAPLQGQLDKASSAGSAASSVLGSEASPKQSEHLKVDGGECGSRNGRERQPIQRLFSPARLHHRYLRWSSSLGEVCICESGACPCKDGPCPCKEGNCPCTSHSCDCRLGRCPCRTKRQGRIQRKRMANLADNAVFTVLALGYALAAILIFTLQAGYTSLFPVTDDRGATACPHVQ</sequence>
<feature type="transmembrane region" description="Helical" evidence="3">
    <location>
        <begin position="334"/>
        <end position="355"/>
    </location>
</feature>
<keyword evidence="3" id="KW-1133">Transmembrane helix</keyword>